<dbReference type="InterPro" id="IPR001453">
    <property type="entry name" value="MoaB/Mog_dom"/>
</dbReference>
<dbReference type="SUPFAM" id="SSF53218">
    <property type="entry name" value="Molybdenum cofactor biosynthesis proteins"/>
    <property type="match status" value="1"/>
</dbReference>
<evidence type="ECO:0000256" key="6">
    <source>
        <dbReference type="ARBA" id="ARBA00047317"/>
    </source>
</evidence>
<comment type="cofactor">
    <cofactor evidence="7">
        <name>Mg(2+)</name>
        <dbReference type="ChEBI" id="CHEBI:18420"/>
    </cofactor>
</comment>
<gene>
    <name evidence="10" type="ORF">QFW96_17300</name>
</gene>
<evidence type="ECO:0000313" key="10">
    <source>
        <dbReference type="EMBL" id="MDI2030391.1"/>
    </source>
</evidence>
<dbReference type="InterPro" id="IPR005111">
    <property type="entry name" value="MoeA_C_domain_IV"/>
</dbReference>
<comment type="similarity">
    <text evidence="3 7">Belongs to the MoeA family.</text>
</comment>
<proteinExistence type="inferred from homology"/>
<dbReference type="InterPro" id="IPR036135">
    <property type="entry name" value="MoeA_linker/N_sf"/>
</dbReference>
<evidence type="ECO:0000256" key="7">
    <source>
        <dbReference type="RuleBase" id="RU365090"/>
    </source>
</evidence>
<accession>A0ABT6PQV6</accession>
<dbReference type="SUPFAM" id="SSF63867">
    <property type="entry name" value="MoeA C-terminal domain-like"/>
    <property type="match status" value="1"/>
</dbReference>
<dbReference type="Pfam" id="PF03453">
    <property type="entry name" value="MoeA_N"/>
    <property type="match status" value="1"/>
</dbReference>
<keyword evidence="7" id="KW-0479">Metal-binding</keyword>
<dbReference type="CDD" id="cd00887">
    <property type="entry name" value="MoeA"/>
    <property type="match status" value="1"/>
</dbReference>
<evidence type="ECO:0000256" key="1">
    <source>
        <dbReference type="ARBA" id="ARBA00002901"/>
    </source>
</evidence>
<dbReference type="Gene3D" id="3.40.980.10">
    <property type="entry name" value="MoaB/Mog-like domain"/>
    <property type="match status" value="1"/>
</dbReference>
<feature type="domain" description="MoaB/Mog" evidence="9">
    <location>
        <begin position="198"/>
        <end position="333"/>
    </location>
</feature>
<sequence>MASTSAGNAAPVVEPHSSVLSWDRARATARDAGEALPAETRPLDGAPSQTAPSQTALSHALAAPLIARTDLPSFDTSAMDGWAVSGPGPWRLTGGEVLAGDAPSPLAAGDAVGIATGAPLPPGATSVLRREHGRVDGERLADLVGGRSDGQDVRPRGRECSQGEVLLPAGTTVTPAVLGMAAAAGYDRLEVHRRPSAELLVLGDELLSSGPPRDGRVRDALSPMLVPWLQGCADVVGCRRLPDELDALREAISASTADVVITTGSTAAGPVDHLHTALAELGARLLVDSVAVRPGHPMLLAELPSGGRLVGLPGNPLAAVAGVVTLAMPLLDRLGGRSEVENRTARAGDLLPHPGSTRLVPVLVRDGVAQPLPFGGPAMLRGLTLADGLAVLPPSEGPLPEGDVEVLPLPWG</sequence>
<dbReference type="EMBL" id="JASAOF010000010">
    <property type="protein sequence ID" value="MDI2030391.1"/>
    <property type="molecule type" value="Genomic_DNA"/>
</dbReference>
<feature type="region of interest" description="Disordered" evidence="8">
    <location>
        <begin position="1"/>
        <end position="57"/>
    </location>
</feature>
<feature type="compositionally biased region" description="Basic and acidic residues" evidence="8">
    <location>
        <begin position="23"/>
        <end position="33"/>
    </location>
</feature>
<keyword evidence="11" id="KW-1185">Reference proteome</keyword>
<dbReference type="Gene3D" id="2.40.340.10">
    <property type="entry name" value="MoeA, C-terminal, domain IV"/>
    <property type="match status" value="1"/>
</dbReference>
<dbReference type="Pfam" id="PF03454">
    <property type="entry name" value="MoeA_C"/>
    <property type="match status" value="1"/>
</dbReference>
<dbReference type="InterPro" id="IPR038987">
    <property type="entry name" value="MoeA-like"/>
</dbReference>
<dbReference type="EC" id="2.10.1.1" evidence="7"/>
<feature type="compositionally biased region" description="Polar residues" evidence="8">
    <location>
        <begin position="47"/>
        <end position="57"/>
    </location>
</feature>
<dbReference type="SMART" id="SM00852">
    <property type="entry name" value="MoCF_biosynth"/>
    <property type="match status" value="1"/>
</dbReference>
<protein>
    <recommendedName>
        <fullName evidence="7">Molybdopterin molybdenumtransferase</fullName>
        <ecNumber evidence="7">2.10.1.1</ecNumber>
    </recommendedName>
</protein>
<dbReference type="Gene3D" id="2.170.190.11">
    <property type="entry name" value="Molybdopterin biosynthesis moea protein, domain 3"/>
    <property type="match status" value="1"/>
</dbReference>
<dbReference type="InterPro" id="IPR036425">
    <property type="entry name" value="MoaB/Mog-like_dom_sf"/>
</dbReference>
<keyword evidence="7" id="KW-0460">Magnesium</keyword>
<organism evidence="10 11">
    <name type="scientific">Saccharopolyspora ipomoeae</name>
    <dbReference type="NCBI Taxonomy" id="3042027"/>
    <lineage>
        <taxon>Bacteria</taxon>
        <taxon>Bacillati</taxon>
        <taxon>Actinomycetota</taxon>
        <taxon>Actinomycetes</taxon>
        <taxon>Pseudonocardiales</taxon>
        <taxon>Pseudonocardiaceae</taxon>
        <taxon>Saccharopolyspora</taxon>
    </lineage>
</organism>
<keyword evidence="5 7" id="KW-0501">Molybdenum cofactor biosynthesis</keyword>
<dbReference type="PANTHER" id="PTHR10192">
    <property type="entry name" value="MOLYBDOPTERIN BIOSYNTHESIS PROTEIN"/>
    <property type="match status" value="1"/>
</dbReference>
<evidence type="ECO:0000256" key="4">
    <source>
        <dbReference type="ARBA" id="ARBA00022505"/>
    </source>
</evidence>
<evidence type="ECO:0000256" key="2">
    <source>
        <dbReference type="ARBA" id="ARBA00005046"/>
    </source>
</evidence>
<dbReference type="Pfam" id="PF00994">
    <property type="entry name" value="MoCF_biosynth"/>
    <property type="match status" value="1"/>
</dbReference>
<evidence type="ECO:0000256" key="8">
    <source>
        <dbReference type="SAM" id="MobiDB-lite"/>
    </source>
</evidence>
<comment type="catalytic activity">
    <reaction evidence="6">
        <text>adenylyl-molybdopterin + molybdate = Mo-molybdopterin + AMP + H(+)</text>
        <dbReference type="Rhea" id="RHEA:35047"/>
        <dbReference type="ChEBI" id="CHEBI:15378"/>
        <dbReference type="ChEBI" id="CHEBI:36264"/>
        <dbReference type="ChEBI" id="CHEBI:62727"/>
        <dbReference type="ChEBI" id="CHEBI:71302"/>
        <dbReference type="ChEBI" id="CHEBI:456215"/>
        <dbReference type="EC" id="2.10.1.1"/>
    </reaction>
</comment>
<dbReference type="PANTHER" id="PTHR10192:SF5">
    <property type="entry name" value="GEPHYRIN"/>
    <property type="match status" value="1"/>
</dbReference>
<comment type="pathway">
    <text evidence="2 7">Cofactor biosynthesis; molybdopterin biosynthesis.</text>
</comment>
<dbReference type="Proteomes" id="UP001237595">
    <property type="component" value="Unassembled WGS sequence"/>
</dbReference>
<dbReference type="Gene3D" id="3.90.105.10">
    <property type="entry name" value="Molybdopterin biosynthesis moea protein, domain 2"/>
    <property type="match status" value="1"/>
</dbReference>
<keyword evidence="4 7" id="KW-0500">Molybdenum</keyword>
<evidence type="ECO:0000256" key="5">
    <source>
        <dbReference type="ARBA" id="ARBA00023150"/>
    </source>
</evidence>
<evidence type="ECO:0000256" key="3">
    <source>
        <dbReference type="ARBA" id="ARBA00010763"/>
    </source>
</evidence>
<name>A0ABT6PQV6_9PSEU</name>
<keyword evidence="7" id="KW-0808">Transferase</keyword>
<dbReference type="InterPro" id="IPR036688">
    <property type="entry name" value="MoeA_C_domain_IV_sf"/>
</dbReference>
<comment type="function">
    <text evidence="1 7">Catalyzes the insertion of molybdate into adenylated molybdopterin with the concomitant release of AMP.</text>
</comment>
<dbReference type="SUPFAM" id="SSF63882">
    <property type="entry name" value="MoeA N-terminal region -like"/>
    <property type="match status" value="1"/>
</dbReference>
<dbReference type="RefSeq" id="WP_281456702.1">
    <property type="nucleotide sequence ID" value="NZ_JASAOF010000010.1"/>
</dbReference>
<comment type="caution">
    <text evidence="10">The sequence shown here is derived from an EMBL/GenBank/DDBJ whole genome shotgun (WGS) entry which is preliminary data.</text>
</comment>
<evidence type="ECO:0000313" key="11">
    <source>
        <dbReference type="Proteomes" id="UP001237595"/>
    </source>
</evidence>
<evidence type="ECO:0000259" key="9">
    <source>
        <dbReference type="SMART" id="SM00852"/>
    </source>
</evidence>
<dbReference type="InterPro" id="IPR005110">
    <property type="entry name" value="MoeA_linker/N"/>
</dbReference>
<reference evidence="10 11" key="1">
    <citation type="submission" date="2023-04" db="EMBL/GenBank/DDBJ databases">
        <title>Draft genome sequence of Saccharopolyspora sp. TS4A08 isolated from sweet potato rhizospheric soil.</title>
        <authorList>
            <person name="Suksaard P."/>
            <person name="Duangmal K."/>
        </authorList>
    </citation>
    <scope>NUCLEOTIDE SEQUENCE [LARGE SCALE GENOMIC DNA]</scope>
    <source>
        <strain evidence="10 11">TS4A08</strain>
    </source>
</reference>